<dbReference type="Proteomes" id="UP000297280">
    <property type="component" value="Unassembled WGS sequence"/>
</dbReference>
<dbReference type="EMBL" id="PQXO01000263">
    <property type="protein sequence ID" value="TGO86952.1"/>
    <property type="molecule type" value="Genomic_DNA"/>
</dbReference>
<dbReference type="InterPro" id="IPR015422">
    <property type="entry name" value="PyrdxlP-dep_Trfase_small"/>
</dbReference>
<keyword evidence="2" id="KW-1185">Reference proteome</keyword>
<name>A0A4Z1KQM8_9HELO</name>
<dbReference type="SUPFAM" id="SSF53383">
    <property type="entry name" value="PLP-dependent transferases"/>
    <property type="match status" value="1"/>
</dbReference>
<comment type="caution">
    <text evidence="1">The sequence shown here is derived from an EMBL/GenBank/DDBJ whole genome shotgun (WGS) entry which is preliminary data.</text>
</comment>
<dbReference type="InterPro" id="IPR015424">
    <property type="entry name" value="PyrdxlP-dep_Trfase"/>
</dbReference>
<gene>
    <name evidence="1" type="ORF">BPOR_0264g00100</name>
</gene>
<proteinExistence type="predicted"/>
<protein>
    <recommendedName>
        <fullName evidence="3">Aminotransferase class I/classII domain-containing protein</fullName>
    </recommendedName>
</protein>
<evidence type="ECO:0000313" key="2">
    <source>
        <dbReference type="Proteomes" id="UP000297280"/>
    </source>
</evidence>
<accession>A0A4Z1KQM8</accession>
<dbReference type="Gene3D" id="3.90.1150.10">
    <property type="entry name" value="Aspartate Aminotransferase, domain 1"/>
    <property type="match status" value="1"/>
</dbReference>
<dbReference type="AlphaFoldDB" id="A0A4Z1KQM8"/>
<evidence type="ECO:0000313" key="1">
    <source>
        <dbReference type="EMBL" id="TGO86952.1"/>
    </source>
</evidence>
<organism evidence="1 2">
    <name type="scientific">Botrytis porri</name>
    <dbReference type="NCBI Taxonomy" id="87229"/>
    <lineage>
        <taxon>Eukaryota</taxon>
        <taxon>Fungi</taxon>
        <taxon>Dikarya</taxon>
        <taxon>Ascomycota</taxon>
        <taxon>Pezizomycotina</taxon>
        <taxon>Leotiomycetes</taxon>
        <taxon>Helotiales</taxon>
        <taxon>Sclerotiniaceae</taxon>
        <taxon>Botrytis</taxon>
    </lineage>
</organism>
<reference evidence="1 2" key="1">
    <citation type="submission" date="2017-12" db="EMBL/GenBank/DDBJ databases">
        <title>Comparative genomics of Botrytis spp.</title>
        <authorList>
            <person name="Valero-Jimenez C.A."/>
            <person name="Tapia P."/>
            <person name="Veloso J."/>
            <person name="Silva-Moreno E."/>
            <person name="Staats M."/>
            <person name="Valdes J.H."/>
            <person name="Van Kan J.A.L."/>
        </authorList>
    </citation>
    <scope>NUCLEOTIDE SEQUENCE [LARGE SCALE GENOMIC DNA]</scope>
    <source>
        <strain evidence="1 2">MUCL3349</strain>
    </source>
</reference>
<evidence type="ECO:0008006" key="3">
    <source>
        <dbReference type="Google" id="ProtNLM"/>
    </source>
</evidence>
<dbReference type="STRING" id="87229.A0A4Z1KQM8"/>
<sequence>MTAILTSPQLSSLVETIKEELRVSYGLLTSTLKDWNIDYVPVKAGIMILVRIAADAKVHNRISHFPFSQEVPCRSEPFLSPPFPTEQYLSSLKTFYQNAQEELAVLVKLRDEGVLISPGGGYLCSYGEYGWARLTFYGWARLTFAVKREVMVEALDRMKKVPWPSPIV</sequence>